<feature type="region of interest" description="Disordered" evidence="1">
    <location>
        <begin position="68"/>
        <end position="95"/>
    </location>
</feature>
<keyword evidence="3" id="KW-1185">Reference proteome</keyword>
<evidence type="ECO:0000256" key="1">
    <source>
        <dbReference type="SAM" id="MobiDB-lite"/>
    </source>
</evidence>
<evidence type="ECO:0000313" key="3">
    <source>
        <dbReference type="Proteomes" id="UP000799764"/>
    </source>
</evidence>
<comment type="caution">
    <text evidence="2">The sequence shown here is derived from an EMBL/GenBank/DDBJ whole genome shotgun (WGS) entry which is preliminary data.</text>
</comment>
<organism evidence="2 3">
    <name type="scientific">Karstenula rhodostoma CBS 690.94</name>
    <dbReference type="NCBI Taxonomy" id="1392251"/>
    <lineage>
        <taxon>Eukaryota</taxon>
        <taxon>Fungi</taxon>
        <taxon>Dikarya</taxon>
        <taxon>Ascomycota</taxon>
        <taxon>Pezizomycotina</taxon>
        <taxon>Dothideomycetes</taxon>
        <taxon>Pleosporomycetidae</taxon>
        <taxon>Pleosporales</taxon>
        <taxon>Massarineae</taxon>
        <taxon>Didymosphaeriaceae</taxon>
        <taxon>Karstenula</taxon>
    </lineage>
</organism>
<accession>A0A9P4PLQ3</accession>
<feature type="region of interest" description="Disordered" evidence="1">
    <location>
        <begin position="27"/>
        <end position="47"/>
    </location>
</feature>
<dbReference type="Proteomes" id="UP000799764">
    <property type="component" value="Unassembled WGS sequence"/>
</dbReference>
<name>A0A9P4PLQ3_9PLEO</name>
<dbReference type="EMBL" id="MU001496">
    <property type="protein sequence ID" value="KAF2447414.1"/>
    <property type="molecule type" value="Genomic_DNA"/>
</dbReference>
<sequence>MMESVRVGLSRSQPISVHRDLIEARRDAPCQPNQPPETPETRQLPSANGLCRPLLADVHVLPVPACPATANNDPGPRSRPRPLHVGPLSKLDRRPAPLDLHRLGPALQRAPFRLQGHQQPHYACACACATPFPFPPIPADYITACLLEECAAQSPDVCLAPSLPLPALECISCCGSTLGCSCPFLTST</sequence>
<evidence type="ECO:0000313" key="2">
    <source>
        <dbReference type="EMBL" id="KAF2447414.1"/>
    </source>
</evidence>
<dbReference type="AlphaFoldDB" id="A0A9P4PLQ3"/>
<protein>
    <submittedName>
        <fullName evidence="2">Uncharacterized protein</fullName>
    </submittedName>
</protein>
<reference evidence="2" key="1">
    <citation type="journal article" date="2020" name="Stud. Mycol.">
        <title>101 Dothideomycetes genomes: a test case for predicting lifestyles and emergence of pathogens.</title>
        <authorList>
            <person name="Haridas S."/>
            <person name="Albert R."/>
            <person name="Binder M."/>
            <person name="Bloem J."/>
            <person name="Labutti K."/>
            <person name="Salamov A."/>
            <person name="Andreopoulos B."/>
            <person name="Baker S."/>
            <person name="Barry K."/>
            <person name="Bills G."/>
            <person name="Bluhm B."/>
            <person name="Cannon C."/>
            <person name="Castanera R."/>
            <person name="Culley D."/>
            <person name="Daum C."/>
            <person name="Ezra D."/>
            <person name="Gonzalez J."/>
            <person name="Henrissat B."/>
            <person name="Kuo A."/>
            <person name="Liang C."/>
            <person name="Lipzen A."/>
            <person name="Lutzoni F."/>
            <person name="Magnuson J."/>
            <person name="Mondo S."/>
            <person name="Nolan M."/>
            <person name="Ohm R."/>
            <person name="Pangilinan J."/>
            <person name="Park H.-J."/>
            <person name="Ramirez L."/>
            <person name="Alfaro M."/>
            <person name="Sun H."/>
            <person name="Tritt A."/>
            <person name="Yoshinaga Y."/>
            <person name="Zwiers L.-H."/>
            <person name="Turgeon B."/>
            <person name="Goodwin S."/>
            <person name="Spatafora J."/>
            <person name="Crous P."/>
            <person name="Grigoriev I."/>
        </authorList>
    </citation>
    <scope>NUCLEOTIDE SEQUENCE</scope>
    <source>
        <strain evidence="2">CBS 690.94</strain>
    </source>
</reference>
<proteinExistence type="predicted"/>
<gene>
    <name evidence="2" type="ORF">P171DRAFT_224659</name>
</gene>